<dbReference type="EMBL" id="JABCRI010000692">
    <property type="protein sequence ID" value="KAF8369529.1"/>
    <property type="molecule type" value="Genomic_DNA"/>
</dbReference>
<dbReference type="InterPro" id="IPR036928">
    <property type="entry name" value="AS_sf"/>
</dbReference>
<evidence type="ECO:0000313" key="2">
    <source>
        <dbReference type="Proteomes" id="UP000655225"/>
    </source>
</evidence>
<evidence type="ECO:0008006" key="3">
    <source>
        <dbReference type="Google" id="ProtNLM"/>
    </source>
</evidence>
<protein>
    <recommendedName>
        <fullName evidence="3">Amidase</fullName>
    </recommendedName>
</protein>
<proteinExistence type="predicted"/>
<accession>A0A834YA96</accession>
<comment type="caution">
    <text evidence="1">The sequence shown here is derived from an EMBL/GenBank/DDBJ whole genome shotgun (WGS) entry which is preliminary data.</text>
</comment>
<keyword evidence="2" id="KW-1185">Reference proteome</keyword>
<dbReference type="SUPFAM" id="SSF75304">
    <property type="entry name" value="Amidase signature (AS) enzymes"/>
    <property type="match status" value="1"/>
</dbReference>
<reference evidence="1 2" key="1">
    <citation type="submission" date="2020-04" db="EMBL/GenBank/DDBJ databases">
        <title>Plant Genome Project.</title>
        <authorList>
            <person name="Zhang R.-G."/>
        </authorList>
    </citation>
    <scope>NUCLEOTIDE SEQUENCE [LARGE SCALE GENOMIC DNA]</scope>
    <source>
        <strain evidence="1">YNK0</strain>
        <tissue evidence="1">Leaf</tissue>
    </source>
</reference>
<gene>
    <name evidence="1" type="ORF">HHK36_032450</name>
</gene>
<name>A0A834YA96_TETSI</name>
<organism evidence="1 2">
    <name type="scientific">Tetracentron sinense</name>
    <name type="common">Spur-leaf</name>
    <dbReference type="NCBI Taxonomy" id="13715"/>
    <lineage>
        <taxon>Eukaryota</taxon>
        <taxon>Viridiplantae</taxon>
        <taxon>Streptophyta</taxon>
        <taxon>Embryophyta</taxon>
        <taxon>Tracheophyta</taxon>
        <taxon>Spermatophyta</taxon>
        <taxon>Magnoliopsida</taxon>
        <taxon>Trochodendrales</taxon>
        <taxon>Trochodendraceae</taxon>
        <taxon>Tetracentron</taxon>
    </lineage>
</organism>
<sequence length="284" mass="30796">MRLEQRISNSSSGKYGGSVAGYRDGRTVSDAVYVLDAIVGFDPRDGKATRAASKFIPVVVIPLFSKRKGSKGRDLASLGISILILQKGAVIVDNLEIADADIILDPYQSGEATATLAEFKLSLDDYLKDLIKSPVRSLADIISFNEKNSELERTNEFGQEILLGAEMTSGFGNEEKKAVVTMDKLSRNGFERLMKENKLDAMVTLGWTAAPVLAIGGYPGISVPAGYDVDGKPFGICFGGLKGTEPKLIEIAYGFEQATMIRKLPSFESNLNKGIFLQKKENLN</sequence>
<dbReference type="OrthoDB" id="566138at2759"/>
<dbReference type="PANTHER" id="PTHR42678">
    <property type="entry name" value="AMIDASE"/>
    <property type="match status" value="1"/>
</dbReference>
<evidence type="ECO:0000313" key="1">
    <source>
        <dbReference type="EMBL" id="KAF8369529.1"/>
    </source>
</evidence>
<dbReference type="OMA" id="CSSNDEY"/>
<dbReference type="Gene3D" id="3.90.1300.10">
    <property type="entry name" value="Amidase signature (AS) domain"/>
    <property type="match status" value="1"/>
</dbReference>
<dbReference type="Proteomes" id="UP000655225">
    <property type="component" value="Unassembled WGS sequence"/>
</dbReference>
<dbReference type="PANTHER" id="PTHR42678:SF25">
    <property type="entry name" value="AMIDASE C869.01"/>
    <property type="match status" value="1"/>
</dbReference>
<dbReference type="AlphaFoldDB" id="A0A834YA96"/>